<proteinExistence type="predicted"/>
<comment type="caution">
    <text evidence="4">The sequence shown here is derived from an EMBL/GenBank/DDBJ whole genome shotgun (WGS) entry which is preliminary data.</text>
</comment>
<feature type="region of interest" description="Disordered" evidence="2">
    <location>
        <begin position="114"/>
        <end position="189"/>
    </location>
</feature>
<keyword evidence="5" id="KW-1185">Reference proteome</keyword>
<feature type="region of interest" description="Disordered" evidence="2">
    <location>
        <begin position="254"/>
        <end position="273"/>
    </location>
</feature>
<dbReference type="InterPro" id="IPR013320">
    <property type="entry name" value="ConA-like_dom_sf"/>
</dbReference>
<gene>
    <name evidence="4" type="ORF">BCR36DRAFT_404725</name>
</gene>
<dbReference type="EMBL" id="MCFH01000023">
    <property type="protein sequence ID" value="ORX49758.1"/>
    <property type="molecule type" value="Genomic_DNA"/>
</dbReference>
<dbReference type="Pfam" id="PF00622">
    <property type="entry name" value="SPRY"/>
    <property type="match status" value="1"/>
</dbReference>
<evidence type="ECO:0000313" key="4">
    <source>
        <dbReference type="EMBL" id="ORX49758.1"/>
    </source>
</evidence>
<feature type="coiled-coil region" evidence="1">
    <location>
        <begin position="412"/>
        <end position="439"/>
    </location>
</feature>
<dbReference type="STRING" id="1754191.A0A1Y1V8H9"/>
<evidence type="ECO:0000256" key="1">
    <source>
        <dbReference type="SAM" id="Coils"/>
    </source>
</evidence>
<dbReference type="Gene3D" id="2.60.120.920">
    <property type="match status" value="1"/>
</dbReference>
<dbReference type="OrthoDB" id="25503at2759"/>
<dbReference type="SUPFAM" id="SSF49899">
    <property type="entry name" value="Concanavalin A-like lectins/glucanases"/>
    <property type="match status" value="1"/>
</dbReference>
<feature type="compositionally biased region" description="Polar residues" evidence="2">
    <location>
        <begin position="330"/>
        <end position="344"/>
    </location>
</feature>
<evidence type="ECO:0000313" key="5">
    <source>
        <dbReference type="Proteomes" id="UP000193719"/>
    </source>
</evidence>
<dbReference type="InterPro" id="IPR043136">
    <property type="entry name" value="B30.2/SPRY_sf"/>
</dbReference>
<name>A0A1Y1V8H9_9FUNG</name>
<dbReference type="InterPro" id="IPR003877">
    <property type="entry name" value="SPRY_dom"/>
</dbReference>
<feature type="region of interest" description="Disordered" evidence="2">
    <location>
        <begin position="325"/>
        <end position="355"/>
    </location>
</feature>
<dbReference type="InterPro" id="IPR044736">
    <property type="entry name" value="Gid1/RanBPM/SPLA_SPRY"/>
</dbReference>
<dbReference type="Proteomes" id="UP000193719">
    <property type="component" value="Unassembled WGS sequence"/>
</dbReference>
<evidence type="ECO:0000259" key="3">
    <source>
        <dbReference type="PROSITE" id="PS50188"/>
    </source>
</evidence>
<feature type="compositionally biased region" description="Basic residues" evidence="2">
    <location>
        <begin position="157"/>
        <end position="175"/>
    </location>
</feature>
<accession>A0A1Y1V8H9</accession>
<keyword evidence="1" id="KW-0175">Coiled coil</keyword>
<dbReference type="PROSITE" id="PS50188">
    <property type="entry name" value="B302_SPRY"/>
    <property type="match status" value="1"/>
</dbReference>
<dbReference type="InterPro" id="IPR001870">
    <property type="entry name" value="B30.2/SPRY"/>
</dbReference>
<evidence type="ECO:0000256" key="2">
    <source>
        <dbReference type="SAM" id="MobiDB-lite"/>
    </source>
</evidence>
<dbReference type="CDD" id="cd12885">
    <property type="entry name" value="SPRY_RanBP_like"/>
    <property type="match status" value="1"/>
</dbReference>
<feature type="compositionally biased region" description="Polar residues" evidence="2">
    <location>
        <begin position="260"/>
        <end position="272"/>
    </location>
</feature>
<reference evidence="4 5" key="2">
    <citation type="submission" date="2016-08" db="EMBL/GenBank/DDBJ databases">
        <title>Pervasive Adenine N6-methylation of Active Genes in Fungi.</title>
        <authorList>
            <consortium name="DOE Joint Genome Institute"/>
            <person name="Mondo S.J."/>
            <person name="Dannebaum R.O."/>
            <person name="Kuo R.C."/>
            <person name="Labutti K."/>
            <person name="Haridas S."/>
            <person name="Kuo A."/>
            <person name="Salamov A."/>
            <person name="Ahrendt S.R."/>
            <person name="Lipzen A."/>
            <person name="Sullivan W."/>
            <person name="Andreopoulos W.B."/>
            <person name="Clum A."/>
            <person name="Lindquist E."/>
            <person name="Daum C."/>
            <person name="Ramamoorthy G.K."/>
            <person name="Gryganskyi A."/>
            <person name="Culley D."/>
            <person name="Magnuson J.K."/>
            <person name="James T.Y."/>
            <person name="O'Malley M.A."/>
            <person name="Stajich J.E."/>
            <person name="Spatafora J.W."/>
            <person name="Visel A."/>
            <person name="Grigoriev I.V."/>
        </authorList>
    </citation>
    <scope>NUCLEOTIDE SEQUENCE [LARGE SCALE GENOMIC DNA]</scope>
    <source>
        <strain evidence="5">finn</strain>
    </source>
</reference>
<sequence length="1340" mass="156235">MNESNISDSYGQNISEYKKIFDVSVLNSENETQYYPSSASLDHVNSVKKGNAKFQNKKGIYNPSRKNSTEQWNKNISKAINKINQIVDKDDNFMNNNGFLLDFNPLKRQNKNSFDLKDPYLDGKGAFPTNGAEINTTENKKERRKEKHEKLPFESKKKNKKVKESKKRSKKNKELKKKDETEIKVKHKRNSKNKDEILENLKSINAKEIKYDADISLNSSLNGSECSINKIIQKNLSEYSKDITDLINKDKEKELNNLNSGSQKKQTQSTTKPLILNDLNSALKDLIDQSISNNNNSITSETNNPELNNKILYIDNLIKEFKDNEEKNQSNKLKTLDNTNSRNIPSVEKNKNSDGSEDISIEIKCPFYSNGCTWCNKQSKLSDHLLYECTYCPNIITNAFAGNSNKKTHSEQEDKKKHIEELSQKLNKLTLNLNNDDKLILKKKNKSSEFDKDVLNFIFNNYLNEENDFKSERESSTKEKQDGLFDQIIQDYKYNNDKNSPFKEEFRHNKDNKLMLNTNLRYVNENPIATADINFNNEPLTWDINSEKDNQVPWSESPVSGKIKERKKYRLSDSNNEVKIKNKKSPITEYYAGKKLLKKYDNLISYYDYHNKNDVFNNGYDAGATKDKKHSISPTQTPDKAFSPMKTFKFNLPNSSKPLSISNSASERKNILAKPDPNIAKDLDDITLSINTQLLNKNKNISSMFTPQEIEVLMDVWFKKENDLPSENSLIFTEGETSFIKNLLSTFDKTTKNNIKEYSKLKLRDSCQNINLLGSIENLLELRQNEEAKLKKENPSPNLFILRQKEETKLKKENPSSNTQKSNVNLNNKYAFDFNYRRWNKNKDNIPQITHELNKAFNKKSEVTTTKYESNNNINNKTMDKLDTRKNKFKYTILCWIAKLLKNHTIFNICWKFINFIYNLIKYIQKRLLEKAIESSKKLDNKCKILYDEKEKDHEKKINVKKENISNYINNALSKYDSNDNLLLLQWSPEKKYQKEGKIQMKKKKFNKNQAQYYRVNKHNAKHNKDKHTFYTNFLDYQSVRGFKSLNIQNNIRKKIKMMQIIKDIKEVKTTSIVSPINKNKKRKVEMEKKPKFSVASYFNNTLNYVINSLMNNSKSKGIVADESIVKKQVHLFGAEANIDFNKHTLIIYNRKTSELNYIPKNKDNIIKKAVRLNEVDQLIIFNNDESGWTNILTSKAISNNMDLFYYEIKVGMSNPSKKCLYSWSIGFSTSKVQLNRYPDRLYSWDYYNTGSINKNNSLEKYGETFTQNDVIGCGIDFKNNLAFFTKNGKFMGVAVKNFLTEDLELYPNIGLFNYAKVETNFGAKEFIFNIKSYFYNKIH</sequence>
<organism evidence="4 5">
    <name type="scientific">Piromyces finnis</name>
    <dbReference type="NCBI Taxonomy" id="1754191"/>
    <lineage>
        <taxon>Eukaryota</taxon>
        <taxon>Fungi</taxon>
        <taxon>Fungi incertae sedis</taxon>
        <taxon>Chytridiomycota</taxon>
        <taxon>Chytridiomycota incertae sedis</taxon>
        <taxon>Neocallimastigomycetes</taxon>
        <taxon>Neocallimastigales</taxon>
        <taxon>Neocallimastigaceae</taxon>
        <taxon>Piromyces</taxon>
    </lineage>
</organism>
<feature type="domain" description="B30.2/SPRY" evidence="3">
    <location>
        <begin position="1126"/>
        <end position="1327"/>
    </location>
</feature>
<dbReference type="SMART" id="SM00449">
    <property type="entry name" value="SPRY"/>
    <property type="match status" value="1"/>
</dbReference>
<reference evidence="4 5" key="1">
    <citation type="submission" date="2016-08" db="EMBL/GenBank/DDBJ databases">
        <title>Genomes of anaerobic fungi encode conserved fungal cellulosomes for biomass hydrolysis.</title>
        <authorList>
            <consortium name="DOE Joint Genome Institute"/>
            <person name="Haitjema C.H."/>
            <person name="Gilmore S.P."/>
            <person name="Henske J.K."/>
            <person name="Solomon K.V."/>
            <person name="De Groot R."/>
            <person name="Kuo A."/>
            <person name="Mondo S.J."/>
            <person name="Salamov A.A."/>
            <person name="Labutti K."/>
            <person name="Zhao Z."/>
            <person name="Chiniquy J."/>
            <person name="Barry K."/>
            <person name="Brewer H.M."/>
            <person name="Purvine S.O."/>
            <person name="Wright A.T."/>
            <person name="Boxma B."/>
            <person name="Van Alen T."/>
            <person name="Hackstein J.H."/>
            <person name="Baker S.E."/>
            <person name="Grigoriev I.V."/>
            <person name="O'Malley M.A."/>
        </authorList>
    </citation>
    <scope>NUCLEOTIDE SEQUENCE [LARGE SCALE GENOMIC DNA]</scope>
    <source>
        <strain evidence="5">finn</strain>
    </source>
</reference>
<protein>
    <recommendedName>
        <fullName evidence="3">B30.2/SPRY domain-containing protein</fullName>
    </recommendedName>
</protein>